<keyword evidence="3 10" id="KW-0812">Transmembrane</keyword>
<feature type="transmembrane region" description="Helical" evidence="10">
    <location>
        <begin position="184"/>
        <end position="206"/>
    </location>
</feature>
<dbReference type="GO" id="GO:0015881">
    <property type="term" value="P:creatine transmembrane transport"/>
    <property type="evidence" value="ECO:0007669"/>
    <property type="project" value="TreeGrafter"/>
</dbReference>
<dbReference type="RefSeq" id="XP_022094771.1">
    <property type="nucleotide sequence ID" value="XM_022239079.1"/>
</dbReference>
<accession>A0A8B7YNC2</accession>
<dbReference type="Gene3D" id="1.20.1250.20">
    <property type="entry name" value="MFS general substrate transporter like domains"/>
    <property type="match status" value="2"/>
</dbReference>
<protein>
    <submittedName>
        <fullName evidence="13 14">Monocarboxylate transporter 13-like</fullName>
    </submittedName>
</protein>
<evidence type="ECO:0000256" key="7">
    <source>
        <dbReference type="ARBA" id="ARBA00036771"/>
    </source>
</evidence>
<evidence type="ECO:0000256" key="1">
    <source>
        <dbReference type="ARBA" id="ARBA00004554"/>
    </source>
</evidence>
<dbReference type="GO" id="GO:0022857">
    <property type="term" value="F:transmembrane transporter activity"/>
    <property type="evidence" value="ECO:0007669"/>
    <property type="project" value="InterPro"/>
</dbReference>
<evidence type="ECO:0000256" key="5">
    <source>
        <dbReference type="ARBA" id="ARBA00023136"/>
    </source>
</evidence>
<evidence type="ECO:0000313" key="13">
    <source>
        <dbReference type="RefSeq" id="XP_022094767.1"/>
    </source>
</evidence>
<dbReference type="RefSeq" id="XP_022094767.1">
    <property type="nucleotide sequence ID" value="XM_022239075.1"/>
</dbReference>
<dbReference type="RefSeq" id="XP_022094769.1">
    <property type="nucleotide sequence ID" value="XM_022239077.1"/>
</dbReference>
<dbReference type="InterPro" id="IPR050327">
    <property type="entry name" value="Proton-linked_MCT"/>
</dbReference>
<dbReference type="InterPro" id="IPR011701">
    <property type="entry name" value="MFS"/>
</dbReference>
<comment type="catalytic activity">
    <reaction evidence="7">
        <text>guanidinoacetate(in) = guanidinoacetate(out)</text>
        <dbReference type="Rhea" id="RHEA:73047"/>
        <dbReference type="ChEBI" id="CHEBI:57742"/>
    </reaction>
</comment>
<comment type="function">
    <text evidence="8">Functions as a transporter for creatine and as well for its precursor guanidinoacetate. Transport of creatine and GAA is independent of resting membrane potential and extracellular Na(+), Cl(-), or pH. Contributes to the process of creatine biosynthesis and distribution.</text>
</comment>
<evidence type="ECO:0000313" key="12">
    <source>
        <dbReference type="Proteomes" id="UP000694845"/>
    </source>
</evidence>
<feature type="region of interest" description="Disordered" evidence="9">
    <location>
        <begin position="1"/>
        <end position="23"/>
    </location>
</feature>
<evidence type="ECO:0000313" key="15">
    <source>
        <dbReference type="RefSeq" id="XP_022094769.1"/>
    </source>
</evidence>
<feature type="domain" description="Major facilitator superfamily (MFS) profile" evidence="11">
    <location>
        <begin position="34"/>
        <end position="436"/>
    </location>
</feature>
<evidence type="ECO:0000256" key="4">
    <source>
        <dbReference type="ARBA" id="ARBA00022989"/>
    </source>
</evidence>
<dbReference type="KEGG" id="aplc:110981478"/>
<name>A0A8B7YNC2_ACAPL</name>
<dbReference type="InterPro" id="IPR020846">
    <property type="entry name" value="MFS_dom"/>
</dbReference>
<evidence type="ECO:0000313" key="16">
    <source>
        <dbReference type="RefSeq" id="XP_022094771.1"/>
    </source>
</evidence>
<dbReference type="CDD" id="cd17352">
    <property type="entry name" value="MFS_MCT_SLC16"/>
    <property type="match status" value="1"/>
</dbReference>
<keyword evidence="5 10" id="KW-0472">Membrane</keyword>
<evidence type="ECO:0000313" key="14">
    <source>
        <dbReference type="RefSeq" id="XP_022094768.1"/>
    </source>
</evidence>
<dbReference type="Proteomes" id="UP000694845">
    <property type="component" value="Unplaced"/>
</dbReference>
<feature type="transmembrane region" description="Helical" evidence="10">
    <location>
        <begin position="250"/>
        <end position="272"/>
    </location>
</feature>
<dbReference type="PROSITE" id="PS50850">
    <property type="entry name" value="MFS"/>
    <property type="match status" value="1"/>
</dbReference>
<keyword evidence="12" id="KW-1185">Reference proteome</keyword>
<dbReference type="AlphaFoldDB" id="A0A8B7YNC2"/>
<feature type="transmembrane region" description="Helical" evidence="10">
    <location>
        <begin position="412"/>
        <end position="434"/>
    </location>
</feature>
<feature type="transmembrane region" description="Helical" evidence="10">
    <location>
        <begin position="153"/>
        <end position="172"/>
    </location>
</feature>
<evidence type="ECO:0000256" key="2">
    <source>
        <dbReference type="ARBA" id="ARBA00022475"/>
    </source>
</evidence>
<proteinExistence type="predicted"/>
<gene>
    <name evidence="13 14 15 16" type="primary">LOC110981478</name>
</gene>
<dbReference type="PANTHER" id="PTHR11360">
    <property type="entry name" value="MONOCARBOXYLATE TRANSPORTER"/>
    <property type="match status" value="1"/>
</dbReference>
<dbReference type="InterPro" id="IPR036259">
    <property type="entry name" value="MFS_trans_sf"/>
</dbReference>
<dbReference type="PANTHER" id="PTHR11360:SF318">
    <property type="entry name" value="MONOCARBOXYLATE TRANSPORTER 12"/>
    <property type="match status" value="1"/>
</dbReference>
<evidence type="ECO:0000256" key="8">
    <source>
        <dbReference type="ARBA" id="ARBA00037605"/>
    </source>
</evidence>
<sequence>MALKRRSYSRPSGTSNAEDPPAEAGVDRGWAWIVCLGSHLAQLLTTGYLSALGVLYIEWKEYFDATATASSWLLSLPWLVSSPCSPIVGALSPRLGIRRVAMVGGMLTALSTILGSLSKEMWQLYLCSVLSGVGLSMTVTPVNVVLTQYFKKRYALANGLGILGVNVGQMAFPPLFRVLIANFGWQGAMFIVGAIQMNSVVASALFRPLKAKPSTRRLTNLEMEVMDTERTVETHHSSGFHENFVTVIKLFTNALYVMSLVGAFFFAMAWIINANHLPSRAKEAGWSEDQGAMLLTVFAVFGILTRMTHGWFVDRGYIGSFQLQFGCIAGSALATFLNPVSDGYGFLVSCSVLLGAFTGIGAPLIIVIVKSLVCEAQIPSALSWLFAVFFIALGTGSLVAGKLYDATGNYTATFLSAGAIFVASLVLFVLVFVLKRRQRDPAAGVPDKVQHSRCRQHEAPCTTTHSDVESQ</sequence>
<dbReference type="GO" id="GO:0016323">
    <property type="term" value="C:basolateral plasma membrane"/>
    <property type="evidence" value="ECO:0007669"/>
    <property type="project" value="UniProtKB-SubCell"/>
</dbReference>
<comment type="catalytic activity">
    <reaction evidence="6">
        <text>creatine(in) = creatine(out)</text>
        <dbReference type="Rhea" id="RHEA:73043"/>
        <dbReference type="ChEBI" id="CHEBI:57947"/>
    </reaction>
</comment>
<evidence type="ECO:0000259" key="11">
    <source>
        <dbReference type="PROSITE" id="PS50850"/>
    </source>
</evidence>
<evidence type="ECO:0000256" key="10">
    <source>
        <dbReference type="SAM" id="Phobius"/>
    </source>
</evidence>
<feature type="transmembrane region" description="Helical" evidence="10">
    <location>
        <begin position="381"/>
        <end position="400"/>
    </location>
</feature>
<evidence type="ECO:0000256" key="3">
    <source>
        <dbReference type="ARBA" id="ARBA00022692"/>
    </source>
</evidence>
<feature type="transmembrane region" description="Helical" evidence="10">
    <location>
        <begin position="100"/>
        <end position="117"/>
    </location>
</feature>
<dbReference type="Pfam" id="PF07690">
    <property type="entry name" value="MFS_1"/>
    <property type="match status" value="1"/>
</dbReference>
<feature type="transmembrane region" description="Helical" evidence="10">
    <location>
        <begin position="123"/>
        <end position="146"/>
    </location>
</feature>
<keyword evidence="4 10" id="KW-1133">Transmembrane helix</keyword>
<dbReference type="GeneID" id="110981478"/>
<reference evidence="13 14" key="1">
    <citation type="submission" date="2025-04" db="UniProtKB">
        <authorList>
            <consortium name="RefSeq"/>
        </authorList>
    </citation>
    <scope>IDENTIFICATION</scope>
</reference>
<dbReference type="OrthoDB" id="2213137at2759"/>
<keyword evidence="2" id="KW-1003">Cell membrane</keyword>
<feature type="transmembrane region" description="Helical" evidence="10">
    <location>
        <begin position="292"/>
        <end position="309"/>
    </location>
</feature>
<evidence type="ECO:0000256" key="6">
    <source>
        <dbReference type="ARBA" id="ARBA00036521"/>
    </source>
</evidence>
<dbReference type="SUPFAM" id="SSF103473">
    <property type="entry name" value="MFS general substrate transporter"/>
    <property type="match status" value="1"/>
</dbReference>
<evidence type="ECO:0000256" key="9">
    <source>
        <dbReference type="SAM" id="MobiDB-lite"/>
    </source>
</evidence>
<feature type="transmembrane region" description="Helical" evidence="10">
    <location>
        <begin position="346"/>
        <end position="369"/>
    </location>
</feature>
<dbReference type="OMA" id="WIINANH"/>
<comment type="subcellular location">
    <subcellularLocation>
        <location evidence="1">Basolateral cell membrane</location>
        <topology evidence="1">Multi-pass membrane protein</topology>
    </subcellularLocation>
</comment>
<feature type="transmembrane region" description="Helical" evidence="10">
    <location>
        <begin position="321"/>
        <end position="340"/>
    </location>
</feature>
<organism evidence="12 14">
    <name type="scientific">Acanthaster planci</name>
    <name type="common">Crown-of-thorns starfish</name>
    <dbReference type="NCBI Taxonomy" id="133434"/>
    <lineage>
        <taxon>Eukaryota</taxon>
        <taxon>Metazoa</taxon>
        <taxon>Echinodermata</taxon>
        <taxon>Eleutherozoa</taxon>
        <taxon>Asterozoa</taxon>
        <taxon>Asteroidea</taxon>
        <taxon>Valvatacea</taxon>
        <taxon>Valvatida</taxon>
        <taxon>Acanthasteridae</taxon>
        <taxon>Acanthaster</taxon>
    </lineage>
</organism>
<dbReference type="RefSeq" id="XP_022094768.1">
    <property type="nucleotide sequence ID" value="XM_022239076.1"/>
</dbReference>